<dbReference type="GO" id="GO:0016740">
    <property type="term" value="F:transferase activity"/>
    <property type="evidence" value="ECO:0007669"/>
    <property type="project" value="UniProtKB-KW"/>
</dbReference>
<dbReference type="AlphaFoldDB" id="A0A504Y5A1"/>
<evidence type="ECO:0000313" key="4">
    <source>
        <dbReference type="Proteomes" id="UP000316759"/>
    </source>
</evidence>
<sequence>MSELDIQDVWLKAIVDPFENGNYKKALQELNKLLKKMPKLMSAKALKALTLVKMDKICEAVSLAEEVIAACPTDESTVSVMMCYFRETGQPGRVSQYLKNALEKCSNREDLLVRLFLSQAQEANFSAQQQTARQLSQMYSSRLYTYWVIVSTLMQAESDPILGRRMFLPLAEKMLSRDAEECRMETHIELQLLVGLLERLNKPSQALELLRRTDLLDRLDKLDYQVDYTLDRLRLVACLDDWNQVVELSSARVTQLTQIISGAIETHPTIRGPRLAELDLLANAVRRNWHKYPRANTLNLLEAYVKNFASKPICALDLAYIIPVLLPSVHARKQFLEDIIRHSEDEITMPGNVQQIFRRLCAYQIARANRHPIPTQQLICAYFTHVPERLTPPNINLTNTEVPDRTSSLDLCPADGFLLLATSSLADSPNRLTHNTCTVGNFSQALLIAHWIDQLGLAHARSNHHFRLRLCSLLSLYGLACPELSIPQAEGLEMKQLLFVSLGHMIVSPGPLLTLWANPSTTNAQQGASGVTLLTFFQRLHALSGTSVSEAEECLVAAYRRRVYTKIGEFTKFAETLKYADVFLLVRMELVYWQIAVVPDDFDILLENLGGASKELELVASRIDKIVDCRDFSVSQNFDPPPENHVTQENSFAHTVRWIRLRMITVRAIYQCTQLLMSSVKLSEHLLNSNDQQASVKRESDSRAFEAMKQLQIDDELLTDLIQQTDDSTLSAPKDVHSFLSDLVLPSQHLLTAPAQLPRIQLSSLYLRGPYKIVLESGVRLLLGIHQLLVGGHESFSEVQQTTALQGLENPFRAIPQLVKESDRPDWAALPRPKSDADKSYLLATDDAHSPNSVLLLLGMLYETFTLDCLLVSMARSVLRPRSHYLQQMSKRQRRKAAKIRKSKGMSETNPGIEVTDENDDSYRRADTAVFRRLDQIGSSLISVVSSLTQTASSLTDLVDAWLHWSRKCAAQELLEISASLCMKMFPDDLVTQFPVIKPNHVTTLFTQIASSYEHSFAHLSSGLHQKSANLGRILNELQVYECTEKLAACHL</sequence>
<dbReference type="PANTHER" id="PTHR22767">
    <property type="entry name" value="N-TERMINAL ACETYLTRANSFERASE-RELATED"/>
    <property type="match status" value="1"/>
</dbReference>
<dbReference type="STRING" id="46835.A0A504Y5A1"/>
<evidence type="ECO:0000256" key="2">
    <source>
        <dbReference type="SAM" id="MobiDB-lite"/>
    </source>
</evidence>
<keyword evidence="4" id="KW-1185">Reference proteome</keyword>
<dbReference type="Proteomes" id="UP000316759">
    <property type="component" value="Unassembled WGS sequence"/>
</dbReference>
<comment type="caution">
    <text evidence="3">The sequence shown here is derived from an EMBL/GenBank/DDBJ whole genome shotgun (WGS) entry which is preliminary data.</text>
</comment>
<dbReference type="EMBL" id="SUNJ01014267">
    <property type="protein sequence ID" value="TPP56622.1"/>
    <property type="molecule type" value="Genomic_DNA"/>
</dbReference>
<evidence type="ECO:0000256" key="1">
    <source>
        <dbReference type="ARBA" id="ARBA00006298"/>
    </source>
</evidence>
<dbReference type="Pfam" id="PF09797">
    <property type="entry name" value="NatB_MDM20"/>
    <property type="match status" value="1"/>
</dbReference>
<dbReference type="GO" id="GO:0031416">
    <property type="term" value="C:NatB complex"/>
    <property type="evidence" value="ECO:0007669"/>
    <property type="project" value="TreeGrafter"/>
</dbReference>
<dbReference type="Gene3D" id="1.25.40.1040">
    <property type="match status" value="1"/>
</dbReference>
<protein>
    <submittedName>
        <fullName evidence="3">N-alpha-acetyltransferase 25 NatB auxiliary subunit</fullName>
    </submittedName>
</protein>
<reference evidence="3 4" key="1">
    <citation type="submission" date="2019-04" db="EMBL/GenBank/DDBJ databases">
        <title>Annotation for the trematode Fasciola gigantica.</title>
        <authorList>
            <person name="Choi Y.-J."/>
        </authorList>
    </citation>
    <scope>NUCLEOTIDE SEQUENCE [LARGE SCALE GENOMIC DNA]</scope>
    <source>
        <strain evidence="3">Uganda_cow_1</strain>
    </source>
</reference>
<comment type="similarity">
    <text evidence="1">Belongs to the MDM20/NAA25 family.</text>
</comment>
<dbReference type="InterPro" id="IPR019183">
    <property type="entry name" value="NAA25_NatB_aux_su"/>
</dbReference>
<organism evidence="3 4">
    <name type="scientific">Fasciola gigantica</name>
    <name type="common">Giant liver fluke</name>
    <dbReference type="NCBI Taxonomy" id="46835"/>
    <lineage>
        <taxon>Eukaryota</taxon>
        <taxon>Metazoa</taxon>
        <taxon>Spiralia</taxon>
        <taxon>Lophotrochozoa</taxon>
        <taxon>Platyhelminthes</taxon>
        <taxon>Trematoda</taxon>
        <taxon>Digenea</taxon>
        <taxon>Plagiorchiida</taxon>
        <taxon>Echinostomata</taxon>
        <taxon>Echinostomatoidea</taxon>
        <taxon>Fasciolidae</taxon>
        <taxon>Fasciola</taxon>
    </lineage>
</organism>
<accession>A0A504Y5A1</accession>
<name>A0A504Y5A1_FASGI</name>
<dbReference type="SUPFAM" id="SSF48452">
    <property type="entry name" value="TPR-like"/>
    <property type="match status" value="1"/>
</dbReference>
<feature type="region of interest" description="Disordered" evidence="2">
    <location>
        <begin position="896"/>
        <end position="919"/>
    </location>
</feature>
<evidence type="ECO:0000313" key="3">
    <source>
        <dbReference type="EMBL" id="TPP56622.1"/>
    </source>
</evidence>
<gene>
    <name evidence="3" type="ORF">FGIG_09452</name>
</gene>
<keyword evidence="3" id="KW-0808">Transferase</keyword>
<dbReference type="PANTHER" id="PTHR22767:SF3">
    <property type="entry name" value="N-ALPHA-ACETYLTRANSFERASE 25, NATB AUXILIARY SUBUNIT"/>
    <property type="match status" value="1"/>
</dbReference>
<dbReference type="OrthoDB" id="1874341at2759"/>
<dbReference type="InterPro" id="IPR011990">
    <property type="entry name" value="TPR-like_helical_dom_sf"/>
</dbReference>
<proteinExistence type="inferred from homology"/>